<gene>
    <name evidence="1" type="ORF">E3U43_004321</name>
</gene>
<sequence length="209" mass="23114">MKDSSCVHFSVRRVLLRGPAEVSKDVTEDPSVEDEKRRNYGGVYVGLPADLTTVAASQSKSTHKGFCIFIHLETSREDVSVLSLAHHTLKKKKKSQASTLSLNGGCGQLARAPRTLPRGVMGGTGIRSGGLHMASIITFHFVQKEKREKKIWASKQTSPPTPTPTHPPWDWQLWVATAGIVTAILAPRSRHWNTLFLSLRRRQGTQPTQ</sequence>
<dbReference type="EMBL" id="CM011693">
    <property type="protein sequence ID" value="TMS05071.1"/>
    <property type="molecule type" value="Genomic_DNA"/>
</dbReference>
<organism evidence="1 2">
    <name type="scientific">Larimichthys crocea</name>
    <name type="common">Large yellow croaker</name>
    <name type="synonym">Pseudosciaena crocea</name>
    <dbReference type="NCBI Taxonomy" id="215358"/>
    <lineage>
        <taxon>Eukaryota</taxon>
        <taxon>Metazoa</taxon>
        <taxon>Chordata</taxon>
        <taxon>Craniata</taxon>
        <taxon>Vertebrata</taxon>
        <taxon>Euteleostomi</taxon>
        <taxon>Actinopterygii</taxon>
        <taxon>Neopterygii</taxon>
        <taxon>Teleostei</taxon>
        <taxon>Neoteleostei</taxon>
        <taxon>Acanthomorphata</taxon>
        <taxon>Eupercaria</taxon>
        <taxon>Sciaenidae</taxon>
        <taxon>Larimichthys</taxon>
    </lineage>
</organism>
<evidence type="ECO:0000313" key="1">
    <source>
        <dbReference type="EMBL" id="TMS05071.1"/>
    </source>
</evidence>
<evidence type="ECO:0000313" key="2">
    <source>
        <dbReference type="Proteomes" id="UP000793456"/>
    </source>
</evidence>
<comment type="caution">
    <text evidence="1">The sequence shown here is derived from an EMBL/GenBank/DDBJ whole genome shotgun (WGS) entry which is preliminary data.</text>
</comment>
<protein>
    <submittedName>
        <fullName evidence="1">Uncharacterized protein</fullName>
    </submittedName>
</protein>
<accession>A0ACD3QEG3</accession>
<reference evidence="1" key="1">
    <citation type="submission" date="2018-11" db="EMBL/GenBank/DDBJ databases">
        <title>The sequence and de novo assembly of Larimichthys crocea genome using PacBio and Hi-C technologies.</title>
        <authorList>
            <person name="Xu P."/>
            <person name="Chen B."/>
            <person name="Zhou Z."/>
            <person name="Ke Q."/>
            <person name="Wu Y."/>
            <person name="Bai H."/>
            <person name="Pu F."/>
        </authorList>
    </citation>
    <scope>NUCLEOTIDE SEQUENCE</scope>
    <source>
        <tissue evidence="1">Muscle</tissue>
    </source>
</reference>
<name>A0ACD3QEG3_LARCR</name>
<proteinExistence type="predicted"/>
<keyword evidence="2" id="KW-1185">Reference proteome</keyword>
<dbReference type="Proteomes" id="UP000793456">
    <property type="component" value="Chromosome XX"/>
</dbReference>